<proteinExistence type="predicted"/>
<name>A0A3D8JX79_9BURK</name>
<gene>
    <name evidence="1" type="ORF">DWV00_17455</name>
</gene>
<dbReference type="Proteomes" id="UP000256838">
    <property type="component" value="Unassembled WGS sequence"/>
</dbReference>
<evidence type="ECO:0008006" key="3">
    <source>
        <dbReference type="Google" id="ProtNLM"/>
    </source>
</evidence>
<keyword evidence="2" id="KW-1185">Reference proteome</keyword>
<reference evidence="1 2" key="1">
    <citation type="submission" date="2018-08" db="EMBL/GenBank/DDBJ databases">
        <title>Paraburkholderia sp. DHOM06 isolated from forest soil.</title>
        <authorList>
            <person name="Gao Z.-H."/>
            <person name="Qiu L.-H."/>
        </authorList>
    </citation>
    <scope>NUCLEOTIDE SEQUENCE [LARGE SCALE GENOMIC DNA]</scope>
    <source>
        <strain evidence="1 2">DHOM06</strain>
    </source>
</reference>
<sequence length="78" mass="8654">MVHDEAIWFAAYEFGWGYRAFELSADVAQRELGAVDTSARQLTLAFELGRQRIAGAIAPMMSGYEGKRISLRAGDLRS</sequence>
<protein>
    <recommendedName>
        <fullName evidence="3">DUF1488 family protein</fullName>
    </recommendedName>
</protein>
<dbReference type="AlphaFoldDB" id="A0A3D8JX79"/>
<evidence type="ECO:0000313" key="2">
    <source>
        <dbReference type="Proteomes" id="UP000256838"/>
    </source>
</evidence>
<dbReference type="EMBL" id="QRGA01000009">
    <property type="protein sequence ID" value="RDU97659.1"/>
    <property type="molecule type" value="Genomic_DNA"/>
</dbReference>
<dbReference type="OrthoDB" id="9007104at2"/>
<accession>A0A3D8JX79</accession>
<organism evidence="1 2">
    <name type="scientific">Trinickia dinghuensis</name>
    <dbReference type="NCBI Taxonomy" id="2291023"/>
    <lineage>
        <taxon>Bacteria</taxon>
        <taxon>Pseudomonadati</taxon>
        <taxon>Pseudomonadota</taxon>
        <taxon>Betaproteobacteria</taxon>
        <taxon>Burkholderiales</taxon>
        <taxon>Burkholderiaceae</taxon>
        <taxon>Trinickia</taxon>
    </lineage>
</organism>
<evidence type="ECO:0000313" key="1">
    <source>
        <dbReference type="EMBL" id="RDU97659.1"/>
    </source>
</evidence>
<comment type="caution">
    <text evidence="1">The sequence shown here is derived from an EMBL/GenBank/DDBJ whole genome shotgun (WGS) entry which is preliminary data.</text>
</comment>